<dbReference type="Proteomes" id="UP001060215">
    <property type="component" value="Chromosome 7"/>
</dbReference>
<gene>
    <name evidence="1" type="ORF">LOK49_LG07G03660</name>
</gene>
<dbReference type="EMBL" id="CM045764">
    <property type="protein sequence ID" value="KAI8006640.1"/>
    <property type="molecule type" value="Genomic_DNA"/>
</dbReference>
<evidence type="ECO:0000313" key="1">
    <source>
        <dbReference type="EMBL" id="KAI8006640.1"/>
    </source>
</evidence>
<keyword evidence="2" id="KW-1185">Reference proteome</keyword>
<accession>A0ACC0H0G5</accession>
<comment type="caution">
    <text evidence="1">The sequence shown here is derived from an EMBL/GenBank/DDBJ whole genome shotgun (WGS) entry which is preliminary data.</text>
</comment>
<reference evidence="1 2" key="1">
    <citation type="journal article" date="2022" name="Plant J.">
        <title>Chromosome-level genome of Camellia lanceoleosa provides a valuable resource for understanding genome evolution and self-incompatibility.</title>
        <authorList>
            <person name="Gong W."/>
            <person name="Xiao S."/>
            <person name="Wang L."/>
            <person name="Liao Z."/>
            <person name="Chang Y."/>
            <person name="Mo W."/>
            <person name="Hu G."/>
            <person name="Li W."/>
            <person name="Zhao G."/>
            <person name="Zhu H."/>
            <person name="Hu X."/>
            <person name="Ji K."/>
            <person name="Xiang X."/>
            <person name="Song Q."/>
            <person name="Yuan D."/>
            <person name="Jin S."/>
            <person name="Zhang L."/>
        </authorList>
    </citation>
    <scope>NUCLEOTIDE SEQUENCE [LARGE SCALE GENOMIC DNA]</scope>
    <source>
        <strain evidence="1">SQ_2022a</strain>
    </source>
</reference>
<name>A0ACC0H0G5_9ERIC</name>
<protein>
    <submittedName>
        <fullName evidence="1">Uncharacterized protein</fullName>
    </submittedName>
</protein>
<proteinExistence type="predicted"/>
<sequence>MTSQETTDLVTAYASDDGTTFRVNFARAMVRMSNLGVLSGSQGQVQFYLWTRVSFILKNLKVELYRTDVGFFGCCT</sequence>
<organism evidence="1 2">
    <name type="scientific">Camellia lanceoleosa</name>
    <dbReference type="NCBI Taxonomy" id="1840588"/>
    <lineage>
        <taxon>Eukaryota</taxon>
        <taxon>Viridiplantae</taxon>
        <taxon>Streptophyta</taxon>
        <taxon>Embryophyta</taxon>
        <taxon>Tracheophyta</taxon>
        <taxon>Spermatophyta</taxon>
        <taxon>Magnoliopsida</taxon>
        <taxon>eudicotyledons</taxon>
        <taxon>Gunneridae</taxon>
        <taxon>Pentapetalae</taxon>
        <taxon>asterids</taxon>
        <taxon>Ericales</taxon>
        <taxon>Theaceae</taxon>
        <taxon>Camellia</taxon>
    </lineage>
</organism>
<evidence type="ECO:0000313" key="2">
    <source>
        <dbReference type="Proteomes" id="UP001060215"/>
    </source>
</evidence>